<name>A0A1E7FF21_9STRA</name>
<feature type="compositionally biased region" description="Polar residues" evidence="6">
    <location>
        <begin position="1245"/>
        <end position="1258"/>
    </location>
</feature>
<feature type="compositionally biased region" description="Basic and acidic residues" evidence="6">
    <location>
        <begin position="1680"/>
        <end position="1701"/>
    </location>
</feature>
<evidence type="ECO:0000313" key="8">
    <source>
        <dbReference type="Proteomes" id="UP000095751"/>
    </source>
</evidence>
<feature type="compositionally biased region" description="Basic residues" evidence="6">
    <location>
        <begin position="1960"/>
        <end position="1973"/>
    </location>
</feature>
<feature type="region of interest" description="Disordered" evidence="6">
    <location>
        <begin position="719"/>
        <end position="756"/>
    </location>
</feature>
<feature type="region of interest" description="Disordered" evidence="6">
    <location>
        <begin position="1209"/>
        <end position="1258"/>
    </location>
</feature>
<organism evidence="7 8">
    <name type="scientific">Fragilariopsis cylindrus CCMP1102</name>
    <dbReference type="NCBI Taxonomy" id="635003"/>
    <lineage>
        <taxon>Eukaryota</taxon>
        <taxon>Sar</taxon>
        <taxon>Stramenopiles</taxon>
        <taxon>Ochrophyta</taxon>
        <taxon>Bacillariophyta</taxon>
        <taxon>Bacillariophyceae</taxon>
        <taxon>Bacillariophycidae</taxon>
        <taxon>Bacillariales</taxon>
        <taxon>Bacillariaceae</taxon>
        <taxon>Fragilariopsis</taxon>
    </lineage>
</organism>
<feature type="compositionally biased region" description="Basic and acidic residues" evidence="6">
    <location>
        <begin position="423"/>
        <end position="433"/>
    </location>
</feature>
<protein>
    <recommendedName>
        <fullName evidence="9">Sister chromatid cohesion protein</fullName>
    </recommendedName>
</protein>
<dbReference type="GO" id="GO:0005634">
    <property type="term" value="C:nucleus"/>
    <property type="evidence" value="ECO:0007669"/>
    <property type="project" value="UniProtKB-SubCell"/>
</dbReference>
<feature type="region of interest" description="Disordered" evidence="6">
    <location>
        <begin position="408"/>
        <end position="436"/>
    </location>
</feature>
<evidence type="ECO:0008006" key="9">
    <source>
        <dbReference type="Google" id="ProtNLM"/>
    </source>
</evidence>
<accession>A0A1E7FF21</accession>
<feature type="region of interest" description="Disordered" evidence="6">
    <location>
        <begin position="1661"/>
        <end position="1995"/>
    </location>
</feature>
<dbReference type="InterPro" id="IPR016024">
    <property type="entry name" value="ARM-type_fold"/>
</dbReference>
<feature type="compositionally biased region" description="Basic residues" evidence="6">
    <location>
        <begin position="1670"/>
        <end position="1679"/>
    </location>
</feature>
<dbReference type="InterPro" id="IPR039776">
    <property type="entry name" value="Pds5"/>
</dbReference>
<dbReference type="GO" id="GO:0000785">
    <property type="term" value="C:chromatin"/>
    <property type="evidence" value="ECO:0007669"/>
    <property type="project" value="TreeGrafter"/>
</dbReference>
<dbReference type="SUPFAM" id="SSF48371">
    <property type="entry name" value="ARM repeat"/>
    <property type="match status" value="1"/>
</dbReference>
<dbReference type="PANTHER" id="PTHR12663:SF0">
    <property type="entry name" value="PRECOCIOUS DISSOCIATION OF SISTERS 5, ISOFORM A"/>
    <property type="match status" value="1"/>
</dbReference>
<evidence type="ECO:0000313" key="7">
    <source>
        <dbReference type="EMBL" id="OEU16782.1"/>
    </source>
</evidence>
<feature type="compositionally biased region" description="Acidic residues" evidence="6">
    <location>
        <begin position="1214"/>
        <end position="1231"/>
    </location>
</feature>
<feature type="compositionally biased region" description="Basic and acidic residues" evidence="6">
    <location>
        <begin position="1731"/>
        <end position="1743"/>
    </location>
</feature>
<dbReference type="GO" id="GO:0051301">
    <property type="term" value="P:cell division"/>
    <property type="evidence" value="ECO:0007669"/>
    <property type="project" value="UniProtKB-KW"/>
</dbReference>
<dbReference type="GO" id="GO:0007064">
    <property type="term" value="P:mitotic sister chromatid cohesion"/>
    <property type="evidence" value="ECO:0007669"/>
    <property type="project" value="InterPro"/>
</dbReference>
<dbReference type="OrthoDB" id="200660at2759"/>
<feature type="region of interest" description="Disordered" evidence="6">
    <location>
        <begin position="1"/>
        <end position="50"/>
    </location>
</feature>
<keyword evidence="5" id="KW-0131">Cell cycle</keyword>
<evidence type="ECO:0000256" key="2">
    <source>
        <dbReference type="ARBA" id="ARBA00022618"/>
    </source>
</evidence>
<feature type="compositionally biased region" description="Basic residues" evidence="6">
    <location>
        <begin position="2017"/>
        <end position="2026"/>
    </location>
</feature>
<sequence>MSSSSQRSSRSGTSSSSSSSPSFTTSSSSSSPGSNGNNISTTSSLTQPHGVGMTTGLGLVTETGRILTGKYLEKASSKKDLVLRLRKILYLLREDDSIEPDSDECPGLAALCSSLTQYVNHRDKDVRLYTVAACMELFTVYAPEAPWSELETIDIFKQTVRQLANLAHSGQQSNNNNNKDSPELTQGTTTSGNNGGGGPHFYQYYRILELLAESNSSQRQRNTTIANKKTTTTTITRKKSKENNNINYEALQVLTELFRTLLQSVRNEHPTEIFDFCQKTLTSCVEEFFETTILPVPILDEILVCIGQGPRVLVLQHQKKKQQQQATATAIQQDNNKKGRKGRSKKATASTTTSNTPTAAVAYVQQNNPSYMVASAVVRASVERLSTPIASLLNGLVNSDPRSIEKSTISNHVCESNDDDDDHNNNKSKKDGDNNVSDMVLEMSSNIGIPQRQQQDVHAMSNVYCVILELQRVAPAILTTVIGNLASHVETLDADHRCLVVQTLGKLFAGTGSGGAAAAAAGSSKNTSSANLTVAYEYNPCFRRWLARSGDRIEDIRQIMLPHMIALTEAGSRLLRNDQLSTSPQAELAREVQDALIVRLTNDPSKTLSLQIIQELCTISYNHRKALSRNLMDHVGLKVLSKVHLERKNALTGLVQLYFRQYIRFHLSTVQDGGDDCPIENVIQVFNNCCRPNSKYNGAGATAATTSLIAARCKASSSSKLLSPKRTPKKKKSTGRGRSRRQASEDDDDDDYDEDERMRGNRINRLNEYGGGDDDDNDFSYYQWIPCVLFESTSYTDIIDSEMRSRVVQLMDELLLGSSSPHPDNRRHLTSTARATGLAVVVDAVRNQSLSAWNGMVILQSERAKLQKTLRAYLDARADIRNHGTGSEEHFVADAKAKDLLEKVSNMIPPPSGAAPAHGKLHAVLEKFHSMKDKHIFRIISSITNPSHSIKARARALDDLPKRVKSTAGDAVQTWVKSLAKRCAMGDLINHDIIHHCVLLAQECLRGGEFEAAHKFLVCVQLAADSFPSLCAEEEVFDNLTEIFQECNSMISSSSSSSSHQKNEIDQSTIMTILSAILASVSPYRSSSENDTPNLLEDDFHKKLVTLCRDGTPEQARHAVATMAALSMPKDGMALTQEQTDTSLSLLKTLATPSRLAIASTGSSTKLVCVLVALAELADHAPTVFESSSRGTNALKFALEKVLMGRAHSTAKNDDDDDDNGSSSSDDDTEIEETKTPKRGKNGRKSNNVSSHLSPTTADTSLVEDDNLSISCRTLCAAMELLATFIRSSVFTAKKMKTVLPKESIVLIGKVFDILSQILRDQGMPPSSRDRKMCSLRQDLAALRQCAAIHLFRLCDTRLGLDQKFLTTEKWGILASSLLDDECVVRKAVMEELGLMLTGHGKYATKLGMGMPMAPRLRFVAMSVLCIDGSHGSHSRGNGNAANIGKSVKNQKGNVNGSIENLRNIYESSAAQYRAQGPQAEKQFEARIKATVMPEYAVPYAFHLLSYRHETPSNTGLGSSKNKDDEEFEIDEGGQKVLKKRLKAIYDPLVLQLGASADNISFLLRMAELLAKHQPIGFSSAGSRSSDDGKKERNKLTNICATAREVLLSYVKTDANLDTHPGAILIPGNLFRKLENRKRTVNTLSSSTAGSSPILDAMMQNEDSSDLGKHKNSSRKALRRSTDKSIHDSNDKMRPIKHHNDTPTGSTNHDEEFGTGSNDEMYENDTLDPAPEGKKAPIKDMTQKKHYNNMQEDDTSDSRKATRRSTRSIKHDEDSDSKMSSTDSRKALRRSTRSRKDSDLKIAGSNEDDIDLAENGTKTSESSQSIVTDNRDDASTLENGTDNKVGKRKSSIRPETPKGSVADSRVHFSPEVEVDFDFGVSPIMGRRSSSRNSGSRSLMSSAETKTRGTTPPSDLRFTATASLALGASPDTTTSPTPVSASMASKSSGRKMTQPLGDKRKAVHSQSRSKRVTKKLAAVDDKENPKKKPRKQIPNQIKIVRSTKVKANVSKTKKIRPTRKRNIKKSTKATVDTFDFDG</sequence>
<keyword evidence="2" id="KW-0132">Cell division</keyword>
<evidence type="ECO:0000256" key="6">
    <source>
        <dbReference type="SAM" id="MobiDB-lite"/>
    </source>
</evidence>
<dbReference type="InParanoid" id="A0A1E7FF21"/>
<feature type="compositionally biased region" description="Low complexity" evidence="6">
    <location>
        <begin position="1927"/>
        <end position="1944"/>
    </location>
</feature>
<evidence type="ECO:0000256" key="5">
    <source>
        <dbReference type="ARBA" id="ARBA00023306"/>
    </source>
</evidence>
<dbReference type="GO" id="GO:0006281">
    <property type="term" value="P:DNA repair"/>
    <property type="evidence" value="ECO:0007669"/>
    <property type="project" value="TreeGrafter"/>
</dbReference>
<feature type="region of interest" description="Disordered" evidence="6">
    <location>
        <begin position="2017"/>
        <end position="2037"/>
    </location>
</feature>
<feature type="compositionally biased region" description="Basic residues" evidence="6">
    <location>
        <begin position="726"/>
        <end position="741"/>
    </location>
</feature>
<proteinExistence type="predicted"/>
<feature type="compositionally biased region" description="Low complexity" evidence="6">
    <location>
        <begin position="347"/>
        <end position="356"/>
    </location>
</feature>
<evidence type="ECO:0000256" key="3">
    <source>
        <dbReference type="ARBA" id="ARBA00022776"/>
    </source>
</evidence>
<dbReference type="EMBL" id="KV784358">
    <property type="protein sequence ID" value="OEU16782.1"/>
    <property type="molecule type" value="Genomic_DNA"/>
</dbReference>
<feature type="compositionally biased region" description="Polar residues" evidence="6">
    <location>
        <begin position="1816"/>
        <end position="1828"/>
    </location>
</feature>
<keyword evidence="3" id="KW-0498">Mitosis</keyword>
<comment type="subcellular location">
    <subcellularLocation>
        <location evidence="1">Nucleus</location>
    </subcellularLocation>
</comment>
<dbReference type="Proteomes" id="UP000095751">
    <property type="component" value="Unassembled WGS sequence"/>
</dbReference>
<feature type="compositionally biased region" description="Polar residues" evidence="6">
    <location>
        <begin position="168"/>
        <end position="179"/>
    </location>
</feature>
<evidence type="ECO:0000256" key="4">
    <source>
        <dbReference type="ARBA" id="ARBA00023242"/>
    </source>
</evidence>
<feature type="compositionally biased region" description="Basic and acidic residues" evidence="6">
    <location>
        <begin position="1976"/>
        <end position="1985"/>
    </location>
</feature>
<gene>
    <name evidence="7" type="ORF">FRACYDRAFT_239375</name>
</gene>
<feature type="region of interest" description="Disordered" evidence="6">
    <location>
        <begin position="325"/>
        <end position="356"/>
    </location>
</feature>
<dbReference type="PANTHER" id="PTHR12663">
    <property type="entry name" value="ANDROGEN INDUCED INHIBITOR OF PROLIFERATION AS3 / PDS5-RELATED"/>
    <property type="match status" value="1"/>
</dbReference>
<keyword evidence="8" id="KW-1185">Reference proteome</keyword>
<dbReference type="KEGG" id="fcy:FRACYDRAFT_239375"/>
<feature type="compositionally biased region" description="Acidic residues" evidence="6">
    <location>
        <begin position="745"/>
        <end position="755"/>
    </location>
</feature>
<evidence type="ECO:0000256" key="1">
    <source>
        <dbReference type="ARBA" id="ARBA00004123"/>
    </source>
</evidence>
<keyword evidence="4" id="KW-0539">Nucleus</keyword>
<feature type="region of interest" description="Disordered" evidence="6">
    <location>
        <begin position="168"/>
        <end position="197"/>
    </location>
</feature>
<reference evidence="7 8" key="1">
    <citation type="submission" date="2016-09" db="EMBL/GenBank/DDBJ databases">
        <title>Extensive genetic diversity and differential bi-allelic expression allows diatom success in the polar Southern Ocean.</title>
        <authorList>
            <consortium name="DOE Joint Genome Institute"/>
            <person name="Mock T."/>
            <person name="Otillar R.P."/>
            <person name="Strauss J."/>
            <person name="Dupont C."/>
            <person name="Frickenhaus S."/>
            <person name="Maumus F."/>
            <person name="Mcmullan M."/>
            <person name="Sanges R."/>
            <person name="Schmutz J."/>
            <person name="Toseland A."/>
            <person name="Valas R."/>
            <person name="Veluchamy A."/>
            <person name="Ward B.J."/>
            <person name="Allen A."/>
            <person name="Barry K."/>
            <person name="Falciatore A."/>
            <person name="Ferrante M."/>
            <person name="Fortunato A.E."/>
            <person name="Gloeckner G."/>
            <person name="Gruber A."/>
            <person name="Hipkin R."/>
            <person name="Janech M."/>
            <person name="Kroth P."/>
            <person name="Leese F."/>
            <person name="Lindquist E."/>
            <person name="Lyon B.R."/>
            <person name="Martin J."/>
            <person name="Mayer C."/>
            <person name="Parker M."/>
            <person name="Quesneville H."/>
            <person name="Raymond J."/>
            <person name="Uhlig C."/>
            <person name="Valentin K.U."/>
            <person name="Worden A.Z."/>
            <person name="Armbrust E.V."/>
            <person name="Bowler C."/>
            <person name="Green B."/>
            <person name="Moulton V."/>
            <person name="Van Oosterhout C."/>
            <person name="Grigoriev I."/>
        </authorList>
    </citation>
    <scope>NUCLEOTIDE SEQUENCE [LARGE SCALE GENOMIC DNA]</scope>
    <source>
        <strain evidence="7 8">CCMP1102</strain>
    </source>
</reference>
<dbReference type="Pfam" id="PF20168">
    <property type="entry name" value="PDS5"/>
    <property type="match status" value="3"/>
</dbReference>
<feature type="compositionally biased region" description="Low complexity" evidence="6">
    <location>
        <begin position="1886"/>
        <end position="1901"/>
    </location>
</feature>